<reference evidence="2" key="1">
    <citation type="submission" date="2016-06" db="EMBL/GenBank/DDBJ databases">
        <title>Parallel loss of symbiosis genes in relatives of nitrogen-fixing non-legume Parasponia.</title>
        <authorList>
            <person name="Van Velzen R."/>
            <person name="Holmer R."/>
            <person name="Bu F."/>
            <person name="Rutten L."/>
            <person name="Van Zeijl A."/>
            <person name="Liu W."/>
            <person name="Santuari L."/>
            <person name="Cao Q."/>
            <person name="Sharma T."/>
            <person name="Shen D."/>
            <person name="Roswanjaya Y."/>
            <person name="Wardhani T."/>
            <person name="Kalhor M.S."/>
            <person name="Jansen J."/>
            <person name="Van den Hoogen J."/>
            <person name="Gungor B."/>
            <person name="Hartog M."/>
            <person name="Hontelez J."/>
            <person name="Verver J."/>
            <person name="Yang W.-C."/>
            <person name="Schijlen E."/>
            <person name="Repin R."/>
            <person name="Schilthuizen M."/>
            <person name="Schranz E."/>
            <person name="Heidstra R."/>
            <person name="Miyata K."/>
            <person name="Fedorova E."/>
            <person name="Kohlen W."/>
            <person name="Bisseling T."/>
            <person name="Smit S."/>
            <person name="Geurts R."/>
        </authorList>
    </citation>
    <scope>NUCLEOTIDE SEQUENCE [LARGE SCALE GENOMIC DNA]</scope>
    <source>
        <strain evidence="2">cv. RG33-2</strain>
    </source>
</reference>
<gene>
    <name evidence="1" type="ORF">TorRG33x02_291740</name>
</gene>
<keyword evidence="2" id="KW-1185">Reference proteome</keyword>
<accession>A0A2P5CB84</accession>
<sequence length="78" mass="9014">MINIRRTNSWVIWQREPLLKEQSHLMKGLDEPSSMRMKSTMAAPLNGSPLTFHWLGIALLVNWSKMEFEAITRTNSEG</sequence>
<name>A0A2P5CB84_TREOI</name>
<dbReference type="AlphaFoldDB" id="A0A2P5CB84"/>
<protein>
    <submittedName>
        <fullName evidence="1">Uncharacterized protein</fullName>
    </submittedName>
</protein>
<dbReference type="Proteomes" id="UP000237000">
    <property type="component" value="Unassembled WGS sequence"/>
</dbReference>
<dbReference type="EMBL" id="JXTC01000388">
    <property type="protein sequence ID" value="PON58302.1"/>
    <property type="molecule type" value="Genomic_DNA"/>
</dbReference>
<evidence type="ECO:0000313" key="1">
    <source>
        <dbReference type="EMBL" id="PON58302.1"/>
    </source>
</evidence>
<organism evidence="1 2">
    <name type="scientific">Trema orientale</name>
    <name type="common">Charcoal tree</name>
    <name type="synonym">Celtis orientalis</name>
    <dbReference type="NCBI Taxonomy" id="63057"/>
    <lineage>
        <taxon>Eukaryota</taxon>
        <taxon>Viridiplantae</taxon>
        <taxon>Streptophyta</taxon>
        <taxon>Embryophyta</taxon>
        <taxon>Tracheophyta</taxon>
        <taxon>Spermatophyta</taxon>
        <taxon>Magnoliopsida</taxon>
        <taxon>eudicotyledons</taxon>
        <taxon>Gunneridae</taxon>
        <taxon>Pentapetalae</taxon>
        <taxon>rosids</taxon>
        <taxon>fabids</taxon>
        <taxon>Rosales</taxon>
        <taxon>Cannabaceae</taxon>
        <taxon>Trema</taxon>
    </lineage>
</organism>
<dbReference type="InParanoid" id="A0A2P5CB84"/>
<evidence type="ECO:0000313" key="2">
    <source>
        <dbReference type="Proteomes" id="UP000237000"/>
    </source>
</evidence>
<comment type="caution">
    <text evidence="1">The sequence shown here is derived from an EMBL/GenBank/DDBJ whole genome shotgun (WGS) entry which is preliminary data.</text>
</comment>
<proteinExistence type="predicted"/>